<dbReference type="InterPro" id="IPR011324">
    <property type="entry name" value="Cytotoxic_necrot_fac-like_cat"/>
</dbReference>
<dbReference type="Proteomes" id="UP000238701">
    <property type="component" value="Unassembled WGS sequence"/>
</dbReference>
<evidence type="ECO:0000313" key="12">
    <source>
        <dbReference type="Proteomes" id="UP000238701"/>
    </source>
</evidence>
<comment type="catalytic activity">
    <reaction evidence="7">
        <text>adenosine + H2O + H(+) = inosine + NH4(+)</text>
        <dbReference type="Rhea" id="RHEA:24408"/>
        <dbReference type="ChEBI" id="CHEBI:15377"/>
        <dbReference type="ChEBI" id="CHEBI:15378"/>
        <dbReference type="ChEBI" id="CHEBI:16335"/>
        <dbReference type="ChEBI" id="CHEBI:17596"/>
        <dbReference type="ChEBI" id="CHEBI:28938"/>
        <dbReference type="EC" id="3.5.4.4"/>
    </reaction>
    <physiologicalReaction direction="left-to-right" evidence="7">
        <dbReference type="Rhea" id="RHEA:24409"/>
    </physiologicalReaction>
</comment>
<comment type="similarity">
    <text evidence="2 10">Belongs to the purine nucleoside phosphorylase YfiH/LACC1 family.</text>
</comment>
<keyword evidence="5" id="KW-0378">Hydrolase</keyword>
<proteinExistence type="inferred from homology"/>
<dbReference type="CDD" id="cd16833">
    <property type="entry name" value="YfiH"/>
    <property type="match status" value="1"/>
</dbReference>
<comment type="catalytic activity">
    <reaction evidence="1">
        <text>inosine + phosphate = alpha-D-ribose 1-phosphate + hypoxanthine</text>
        <dbReference type="Rhea" id="RHEA:27646"/>
        <dbReference type="ChEBI" id="CHEBI:17368"/>
        <dbReference type="ChEBI" id="CHEBI:17596"/>
        <dbReference type="ChEBI" id="CHEBI:43474"/>
        <dbReference type="ChEBI" id="CHEBI:57720"/>
        <dbReference type="EC" id="2.4.2.1"/>
    </reaction>
    <physiologicalReaction direction="left-to-right" evidence="1">
        <dbReference type="Rhea" id="RHEA:27647"/>
    </physiologicalReaction>
</comment>
<dbReference type="SUPFAM" id="SSF64438">
    <property type="entry name" value="CNF1/YfiH-like putative cysteine hydrolases"/>
    <property type="match status" value="1"/>
</dbReference>
<organism evidence="11 12">
    <name type="scientific">Candidatus Sulfotelmatobacter kueseliae</name>
    <dbReference type="NCBI Taxonomy" id="2042962"/>
    <lineage>
        <taxon>Bacteria</taxon>
        <taxon>Pseudomonadati</taxon>
        <taxon>Acidobacteriota</taxon>
        <taxon>Terriglobia</taxon>
        <taxon>Terriglobales</taxon>
        <taxon>Candidatus Korobacteraceae</taxon>
        <taxon>Candidatus Sulfotelmatobacter</taxon>
    </lineage>
</organism>
<evidence type="ECO:0000256" key="7">
    <source>
        <dbReference type="ARBA" id="ARBA00047989"/>
    </source>
</evidence>
<dbReference type="InterPro" id="IPR038371">
    <property type="entry name" value="Cu_polyphenol_OxRdtase_sf"/>
</dbReference>
<evidence type="ECO:0000256" key="9">
    <source>
        <dbReference type="ARBA" id="ARBA00049893"/>
    </source>
</evidence>
<protein>
    <recommendedName>
        <fullName evidence="10">Purine nucleoside phosphorylase</fullName>
    </recommendedName>
</protein>
<dbReference type="EMBL" id="OMOD01000197">
    <property type="protein sequence ID" value="SPF50036.1"/>
    <property type="molecule type" value="Genomic_DNA"/>
</dbReference>
<comment type="catalytic activity">
    <reaction evidence="8">
        <text>adenosine + phosphate = alpha-D-ribose 1-phosphate + adenine</text>
        <dbReference type="Rhea" id="RHEA:27642"/>
        <dbReference type="ChEBI" id="CHEBI:16335"/>
        <dbReference type="ChEBI" id="CHEBI:16708"/>
        <dbReference type="ChEBI" id="CHEBI:43474"/>
        <dbReference type="ChEBI" id="CHEBI:57720"/>
        <dbReference type="EC" id="2.4.2.1"/>
    </reaction>
    <physiologicalReaction direction="left-to-right" evidence="8">
        <dbReference type="Rhea" id="RHEA:27643"/>
    </physiologicalReaction>
</comment>
<dbReference type="GO" id="GO:0016787">
    <property type="term" value="F:hydrolase activity"/>
    <property type="evidence" value="ECO:0007669"/>
    <property type="project" value="UniProtKB-KW"/>
</dbReference>
<dbReference type="GO" id="GO:0017061">
    <property type="term" value="F:S-methyl-5-thioadenosine phosphorylase activity"/>
    <property type="evidence" value="ECO:0007669"/>
    <property type="project" value="UniProtKB-EC"/>
</dbReference>
<dbReference type="GO" id="GO:0005507">
    <property type="term" value="F:copper ion binding"/>
    <property type="evidence" value="ECO:0007669"/>
    <property type="project" value="TreeGrafter"/>
</dbReference>
<dbReference type="Gene3D" id="3.60.140.10">
    <property type="entry name" value="CNF1/YfiH-like putative cysteine hydrolases"/>
    <property type="match status" value="1"/>
</dbReference>
<evidence type="ECO:0000256" key="10">
    <source>
        <dbReference type="RuleBase" id="RU361274"/>
    </source>
</evidence>
<evidence type="ECO:0000256" key="5">
    <source>
        <dbReference type="ARBA" id="ARBA00022801"/>
    </source>
</evidence>
<dbReference type="InterPro" id="IPR003730">
    <property type="entry name" value="Cu_polyphenol_OxRdtase"/>
</dbReference>
<dbReference type="AlphaFoldDB" id="A0A2U3LDU7"/>
<evidence type="ECO:0000256" key="2">
    <source>
        <dbReference type="ARBA" id="ARBA00007353"/>
    </source>
</evidence>
<keyword evidence="3" id="KW-0808">Transferase</keyword>
<evidence type="ECO:0000256" key="6">
    <source>
        <dbReference type="ARBA" id="ARBA00022833"/>
    </source>
</evidence>
<gene>
    <name evidence="11" type="ORF">SBA1_980039</name>
</gene>
<dbReference type="OrthoDB" id="4279at2"/>
<evidence type="ECO:0000313" key="11">
    <source>
        <dbReference type="EMBL" id="SPF50036.1"/>
    </source>
</evidence>
<evidence type="ECO:0000256" key="1">
    <source>
        <dbReference type="ARBA" id="ARBA00000553"/>
    </source>
</evidence>
<evidence type="ECO:0000256" key="3">
    <source>
        <dbReference type="ARBA" id="ARBA00022679"/>
    </source>
</evidence>
<keyword evidence="6" id="KW-0862">Zinc</keyword>
<comment type="catalytic activity">
    <reaction evidence="9">
        <text>S-methyl-5'-thioadenosine + phosphate = 5-(methylsulfanyl)-alpha-D-ribose 1-phosphate + adenine</text>
        <dbReference type="Rhea" id="RHEA:11852"/>
        <dbReference type="ChEBI" id="CHEBI:16708"/>
        <dbReference type="ChEBI" id="CHEBI:17509"/>
        <dbReference type="ChEBI" id="CHEBI:43474"/>
        <dbReference type="ChEBI" id="CHEBI:58533"/>
        <dbReference type="EC" id="2.4.2.28"/>
    </reaction>
    <physiologicalReaction direction="left-to-right" evidence="9">
        <dbReference type="Rhea" id="RHEA:11853"/>
    </physiologicalReaction>
</comment>
<keyword evidence="4" id="KW-0479">Metal-binding</keyword>
<sequence>MDRVPTRAPDQTKLTILRARHLNQIPWLVHGFSTRVGGFSRAYGKSDLNLGFTKDDSRATVERNRAAFLPEIGAVRGGEDPCGDGRPRLSGRAKLDGAANSFWPLITLRQIHSDIIHAVDAAADEPLAGDGLITATPGLLLAIQTADCLPVILVDTKRRAVGVFHAGWRGTVQRIVEKGVGEMFRCFGSRLRDLKVAIGPGIQGCCYEVGEEVRTQFESQFAYAASLFREVKESDPVREKYPLLFLNARAPGHGELPRKIFLDLVEANRRQLLGAGVPKKNIEALPFCTNCHPDLLFSYRAEKGKTGRMMGVVGIRE</sequence>
<dbReference type="PANTHER" id="PTHR30616:SF2">
    <property type="entry name" value="PURINE NUCLEOSIDE PHOSPHORYLASE LACC1"/>
    <property type="match status" value="1"/>
</dbReference>
<evidence type="ECO:0000256" key="4">
    <source>
        <dbReference type="ARBA" id="ARBA00022723"/>
    </source>
</evidence>
<dbReference type="PANTHER" id="PTHR30616">
    <property type="entry name" value="UNCHARACTERIZED PROTEIN YFIH"/>
    <property type="match status" value="1"/>
</dbReference>
<dbReference type="NCBIfam" id="TIGR00726">
    <property type="entry name" value="peptidoglycan editing factor PgeF"/>
    <property type="match status" value="1"/>
</dbReference>
<accession>A0A2U3LDU7</accession>
<name>A0A2U3LDU7_9BACT</name>
<evidence type="ECO:0000256" key="8">
    <source>
        <dbReference type="ARBA" id="ARBA00048968"/>
    </source>
</evidence>
<reference evidence="12" key="1">
    <citation type="submission" date="2018-02" db="EMBL/GenBank/DDBJ databases">
        <authorList>
            <person name="Hausmann B."/>
        </authorList>
    </citation>
    <scope>NUCLEOTIDE SEQUENCE [LARGE SCALE GENOMIC DNA]</scope>
    <source>
        <strain evidence="12">Peat soil MAG SbA1</strain>
    </source>
</reference>
<dbReference type="Pfam" id="PF02578">
    <property type="entry name" value="Cu-oxidase_4"/>
    <property type="match status" value="1"/>
</dbReference>